<organism evidence="1">
    <name type="scientific">Rhizophora mucronata</name>
    <name type="common">Asiatic mangrove</name>
    <dbReference type="NCBI Taxonomy" id="61149"/>
    <lineage>
        <taxon>Eukaryota</taxon>
        <taxon>Viridiplantae</taxon>
        <taxon>Streptophyta</taxon>
        <taxon>Embryophyta</taxon>
        <taxon>Tracheophyta</taxon>
        <taxon>Spermatophyta</taxon>
        <taxon>Magnoliopsida</taxon>
        <taxon>eudicotyledons</taxon>
        <taxon>Gunneridae</taxon>
        <taxon>Pentapetalae</taxon>
        <taxon>rosids</taxon>
        <taxon>fabids</taxon>
        <taxon>Malpighiales</taxon>
        <taxon>Rhizophoraceae</taxon>
        <taxon>Rhizophora</taxon>
    </lineage>
</organism>
<dbReference type="EMBL" id="GGEC01092363">
    <property type="protein sequence ID" value="MBX72847.1"/>
    <property type="molecule type" value="Transcribed_RNA"/>
</dbReference>
<name>A0A2P2R0W6_RHIMU</name>
<dbReference type="AlphaFoldDB" id="A0A2P2R0W6"/>
<reference evidence="1" key="1">
    <citation type="submission" date="2018-02" db="EMBL/GenBank/DDBJ databases">
        <title>Rhizophora mucronata_Transcriptome.</title>
        <authorList>
            <person name="Meera S.P."/>
            <person name="Sreeshan A."/>
            <person name="Augustine A."/>
        </authorList>
    </citation>
    <scope>NUCLEOTIDE SEQUENCE</scope>
    <source>
        <tissue evidence="1">Leaf</tissue>
    </source>
</reference>
<evidence type="ECO:0000313" key="1">
    <source>
        <dbReference type="EMBL" id="MBX72847.1"/>
    </source>
</evidence>
<proteinExistence type="predicted"/>
<accession>A0A2P2R0W6</accession>
<protein>
    <submittedName>
        <fullName evidence="1">Uncharacterized protein</fullName>
    </submittedName>
</protein>
<sequence>MTLTNWLKLLEVLCLSVGNLFSVLVLTC</sequence>